<dbReference type="EMBL" id="VFWZ01000005">
    <property type="protein sequence ID" value="TPN84521.1"/>
    <property type="molecule type" value="Genomic_DNA"/>
</dbReference>
<dbReference type="OrthoDB" id="7054664at2"/>
<organism evidence="1 2">
    <name type="scientific">Aquimarina algicola</name>
    <dbReference type="NCBI Taxonomy" id="2589995"/>
    <lineage>
        <taxon>Bacteria</taxon>
        <taxon>Pseudomonadati</taxon>
        <taxon>Bacteroidota</taxon>
        <taxon>Flavobacteriia</taxon>
        <taxon>Flavobacteriales</taxon>
        <taxon>Flavobacteriaceae</taxon>
        <taxon>Aquimarina</taxon>
    </lineage>
</organism>
<name>A0A504JDQ6_9FLAO</name>
<dbReference type="PROSITE" id="PS51257">
    <property type="entry name" value="PROKAR_LIPOPROTEIN"/>
    <property type="match status" value="1"/>
</dbReference>
<gene>
    <name evidence="1" type="ORF">FHK87_16445</name>
</gene>
<dbReference type="Proteomes" id="UP000315540">
    <property type="component" value="Unassembled WGS sequence"/>
</dbReference>
<dbReference type="RefSeq" id="WP_140594856.1">
    <property type="nucleotide sequence ID" value="NZ_VFWZ01000005.1"/>
</dbReference>
<keyword evidence="2" id="KW-1185">Reference proteome</keyword>
<protein>
    <recommendedName>
        <fullName evidence="3">SH3 domain-containing protein</fullName>
    </recommendedName>
</protein>
<sequence>MKKNKVLIFLCFTLLFFSCKKNQEQSRNQVESNSTIKLVSENIPKVMDTTKKKIFDPKNESLKDIETSLIPVAEKFLKQCDDFKPLPYPEFRKQIQKIYGIDIDEYSSTIFPMSYRFIPDIILKEQRIVIDEMMIEDNTPSYFCDYNNLIFYEDQKIIHKFKTKRKEDLRHLVQRYGYSGNKTILSSAFSQIDFYSKPDLDELLFDVVKIDGEKEVKSSLRKELFKKVYEYTDGDFPIETYMEDMILNPKSYVEADKTLAFIMNTGIDRELPKWGLPEYIYDLFPEYLEKMEKANYYGFETLREYSKISYGNKPKDDKHPKPVYSKALINDPDGYTNVRNIKGEILFKIQDGEEFMVSKDGKNRIGDSYKKDWWFVAFKGKNGWIHKSRVEIINE</sequence>
<comment type="caution">
    <text evidence="1">The sequence shown here is derived from an EMBL/GenBank/DDBJ whole genome shotgun (WGS) entry which is preliminary data.</text>
</comment>
<dbReference type="AlphaFoldDB" id="A0A504JDQ6"/>
<evidence type="ECO:0000313" key="1">
    <source>
        <dbReference type="EMBL" id="TPN84521.1"/>
    </source>
</evidence>
<reference evidence="1 2" key="1">
    <citation type="submission" date="2019-06" db="EMBL/GenBank/DDBJ databases">
        <authorList>
            <person name="Meng X."/>
        </authorList>
    </citation>
    <scope>NUCLEOTIDE SEQUENCE [LARGE SCALE GENOMIC DNA]</scope>
    <source>
        <strain evidence="1 2">M625</strain>
    </source>
</reference>
<evidence type="ECO:0000313" key="2">
    <source>
        <dbReference type="Proteomes" id="UP000315540"/>
    </source>
</evidence>
<accession>A0A504JDQ6</accession>
<evidence type="ECO:0008006" key="3">
    <source>
        <dbReference type="Google" id="ProtNLM"/>
    </source>
</evidence>
<proteinExistence type="predicted"/>